<dbReference type="STRING" id="105231.A0A1Y1I4I6"/>
<evidence type="ECO:0000256" key="7">
    <source>
        <dbReference type="ARBA" id="ARBA00023239"/>
    </source>
</evidence>
<dbReference type="InterPro" id="IPR018338">
    <property type="entry name" value="Carbonic_anhydrase_a-class_CS"/>
</dbReference>
<dbReference type="InterPro" id="IPR001148">
    <property type="entry name" value="CA_dom"/>
</dbReference>
<reference evidence="12 13" key="1">
    <citation type="journal article" date="2014" name="Nat. Commun.">
        <title>Klebsormidium flaccidum genome reveals primary factors for plant terrestrial adaptation.</title>
        <authorList>
            <person name="Hori K."/>
            <person name="Maruyama F."/>
            <person name="Fujisawa T."/>
            <person name="Togashi T."/>
            <person name="Yamamoto N."/>
            <person name="Seo M."/>
            <person name="Sato S."/>
            <person name="Yamada T."/>
            <person name="Mori H."/>
            <person name="Tajima N."/>
            <person name="Moriyama T."/>
            <person name="Ikeuchi M."/>
            <person name="Watanabe M."/>
            <person name="Wada H."/>
            <person name="Kobayashi K."/>
            <person name="Saito M."/>
            <person name="Masuda T."/>
            <person name="Sasaki-Sekimoto Y."/>
            <person name="Mashiguchi K."/>
            <person name="Awai K."/>
            <person name="Shimojima M."/>
            <person name="Masuda S."/>
            <person name="Iwai M."/>
            <person name="Nobusawa T."/>
            <person name="Narise T."/>
            <person name="Kondo S."/>
            <person name="Saito H."/>
            <person name="Sato R."/>
            <person name="Murakawa M."/>
            <person name="Ihara Y."/>
            <person name="Oshima-Yamada Y."/>
            <person name="Ohtaka K."/>
            <person name="Satoh M."/>
            <person name="Sonobe K."/>
            <person name="Ishii M."/>
            <person name="Ohtani R."/>
            <person name="Kanamori-Sato M."/>
            <person name="Honoki R."/>
            <person name="Miyazaki D."/>
            <person name="Mochizuki H."/>
            <person name="Umetsu J."/>
            <person name="Higashi K."/>
            <person name="Shibata D."/>
            <person name="Kamiya Y."/>
            <person name="Sato N."/>
            <person name="Nakamura Y."/>
            <person name="Tabata S."/>
            <person name="Ida S."/>
            <person name="Kurokawa K."/>
            <person name="Ohta H."/>
        </authorList>
    </citation>
    <scope>NUCLEOTIDE SEQUENCE [LARGE SCALE GENOMIC DNA]</scope>
    <source>
        <strain evidence="12 13">NIES-2285</strain>
    </source>
</reference>
<name>A0A1Y1I4I6_KLENI</name>
<comment type="similarity">
    <text evidence="3 9">Belongs to the alpha-carbonic anhydrase family.</text>
</comment>
<evidence type="ECO:0000256" key="4">
    <source>
        <dbReference type="ARBA" id="ARBA00012925"/>
    </source>
</evidence>
<dbReference type="AlphaFoldDB" id="A0A1Y1I4I6"/>
<sequence length="379" mass="41424">MAAALVKSQFYWPGHLVRQPSNNHQHTGRIQASLHNAGPVPTPSAQRAPQKAAATEKPLQSQERKDNAAMQTKDLKLVTPSEARDEASKKRAPLISRERVNHQGRRSLLTKGLMAAALCPLCSDLQHASAAEWGYGGPAGPLRWGGFCILGRQQSPIDMPVKGTSYRPDTFGKLQFDYHAADVNILNTGHGTMQVNFPAGSSTLRVGKRTLDLLQFHFHSPSEHAVDGERFDMEAHMVHKDRETGTLAVVGTLLQAVPDVEALFNPALEAALQLAPREHGAMKPAAVCAPTCINVKVSAEDLLPVVSDADSRSYFHYAGSLTTPPCSEGVDWFMMGNTVRIPYTQLVSFLQYVGDQRTLAFNTRPLQPIRDREITRGPA</sequence>
<dbReference type="Pfam" id="PF00194">
    <property type="entry name" value="Carb_anhydrase"/>
    <property type="match status" value="1"/>
</dbReference>
<organism evidence="12 13">
    <name type="scientific">Klebsormidium nitens</name>
    <name type="common">Green alga</name>
    <name type="synonym">Ulothrix nitens</name>
    <dbReference type="NCBI Taxonomy" id="105231"/>
    <lineage>
        <taxon>Eukaryota</taxon>
        <taxon>Viridiplantae</taxon>
        <taxon>Streptophyta</taxon>
        <taxon>Klebsormidiophyceae</taxon>
        <taxon>Klebsormidiales</taxon>
        <taxon>Klebsormidiaceae</taxon>
        <taxon>Klebsormidium</taxon>
    </lineage>
</organism>
<dbReference type="InterPro" id="IPR036398">
    <property type="entry name" value="CA_dom_sf"/>
</dbReference>
<feature type="region of interest" description="Disordered" evidence="10">
    <location>
        <begin position="34"/>
        <end position="74"/>
    </location>
</feature>
<dbReference type="PROSITE" id="PS51144">
    <property type="entry name" value="ALPHA_CA_2"/>
    <property type="match status" value="1"/>
</dbReference>
<evidence type="ECO:0000256" key="10">
    <source>
        <dbReference type="SAM" id="MobiDB-lite"/>
    </source>
</evidence>
<keyword evidence="7 9" id="KW-0456">Lyase</keyword>
<dbReference type="InterPro" id="IPR023561">
    <property type="entry name" value="Carbonic_anhydrase_a-class"/>
</dbReference>
<evidence type="ECO:0000256" key="2">
    <source>
        <dbReference type="ARBA" id="ARBA00002904"/>
    </source>
</evidence>
<dbReference type="GO" id="GO:0008270">
    <property type="term" value="F:zinc ion binding"/>
    <property type="evidence" value="ECO:0007669"/>
    <property type="project" value="UniProtKB-UniRule"/>
</dbReference>
<dbReference type="GO" id="GO:0004089">
    <property type="term" value="F:carbonate dehydratase activity"/>
    <property type="evidence" value="ECO:0007669"/>
    <property type="project" value="UniProtKB-UniRule"/>
</dbReference>
<dbReference type="PANTHER" id="PTHR18952:SF265">
    <property type="entry name" value="CARBONIC ANHYDRASE"/>
    <property type="match status" value="1"/>
</dbReference>
<comment type="function">
    <text evidence="2 9">Reversible hydration of carbon dioxide.</text>
</comment>
<dbReference type="EMBL" id="DF237159">
    <property type="protein sequence ID" value="GAQ84872.1"/>
    <property type="molecule type" value="Genomic_DNA"/>
</dbReference>
<dbReference type="PROSITE" id="PS00162">
    <property type="entry name" value="ALPHA_CA_1"/>
    <property type="match status" value="1"/>
</dbReference>
<dbReference type="Proteomes" id="UP000054558">
    <property type="component" value="Unassembled WGS sequence"/>
</dbReference>
<keyword evidence="5 9" id="KW-0479">Metal-binding</keyword>
<dbReference type="EC" id="4.2.1.1" evidence="4 9"/>
<evidence type="ECO:0000313" key="13">
    <source>
        <dbReference type="Proteomes" id="UP000054558"/>
    </source>
</evidence>
<dbReference type="PANTHER" id="PTHR18952">
    <property type="entry name" value="CARBONIC ANHYDRASE"/>
    <property type="match status" value="1"/>
</dbReference>
<evidence type="ECO:0000256" key="6">
    <source>
        <dbReference type="ARBA" id="ARBA00022833"/>
    </source>
</evidence>
<evidence type="ECO:0000256" key="9">
    <source>
        <dbReference type="RuleBase" id="RU367011"/>
    </source>
</evidence>
<evidence type="ECO:0000259" key="11">
    <source>
        <dbReference type="PROSITE" id="PS51144"/>
    </source>
</evidence>
<evidence type="ECO:0000256" key="5">
    <source>
        <dbReference type="ARBA" id="ARBA00022723"/>
    </source>
</evidence>
<dbReference type="Gene3D" id="3.10.200.10">
    <property type="entry name" value="Alpha carbonic anhydrase"/>
    <property type="match status" value="1"/>
</dbReference>
<accession>A0A1Y1I4I6</accession>
<keyword evidence="6 9" id="KW-0862">Zinc</keyword>
<proteinExistence type="inferred from homology"/>
<dbReference type="SMART" id="SM01057">
    <property type="entry name" value="Carb_anhydrase"/>
    <property type="match status" value="1"/>
</dbReference>
<keyword evidence="13" id="KW-1185">Reference proteome</keyword>
<dbReference type="CDD" id="cd03124">
    <property type="entry name" value="alpha_CA_prokaryotic_like"/>
    <property type="match status" value="1"/>
</dbReference>
<dbReference type="OrthoDB" id="429145at2759"/>
<evidence type="ECO:0000256" key="3">
    <source>
        <dbReference type="ARBA" id="ARBA00010718"/>
    </source>
</evidence>
<comment type="catalytic activity">
    <reaction evidence="8 9">
        <text>hydrogencarbonate + H(+) = CO2 + H2O</text>
        <dbReference type="Rhea" id="RHEA:10748"/>
        <dbReference type="ChEBI" id="CHEBI:15377"/>
        <dbReference type="ChEBI" id="CHEBI:15378"/>
        <dbReference type="ChEBI" id="CHEBI:16526"/>
        <dbReference type="ChEBI" id="CHEBI:17544"/>
        <dbReference type="EC" id="4.2.1.1"/>
    </reaction>
</comment>
<dbReference type="SUPFAM" id="SSF51069">
    <property type="entry name" value="Carbonic anhydrase"/>
    <property type="match status" value="1"/>
</dbReference>
<dbReference type="OMA" id="GESNDWG"/>
<comment type="cofactor">
    <cofactor evidence="1 9">
        <name>Zn(2+)</name>
        <dbReference type="ChEBI" id="CHEBI:29105"/>
    </cofactor>
</comment>
<evidence type="ECO:0000256" key="8">
    <source>
        <dbReference type="ARBA" id="ARBA00048348"/>
    </source>
</evidence>
<dbReference type="InterPro" id="IPR041891">
    <property type="entry name" value="Alpha_CA_prokaryot-like"/>
</dbReference>
<protein>
    <recommendedName>
        <fullName evidence="4 9">Carbonic anhydrase</fullName>
        <ecNumber evidence="4 9">4.2.1.1</ecNumber>
    </recommendedName>
</protein>
<evidence type="ECO:0000256" key="1">
    <source>
        <dbReference type="ARBA" id="ARBA00001947"/>
    </source>
</evidence>
<feature type="domain" description="Alpha-carbonic anhydrase" evidence="11">
    <location>
        <begin position="131"/>
        <end position="378"/>
    </location>
</feature>
<gene>
    <name evidence="12" type="ORF">KFL_002100020</name>
</gene>
<evidence type="ECO:0000313" key="12">
    <source>
        <dbReference type="EMBL" id="GAQ84872.1"/>
    </source>
</evidence>